<dbReference type="GeneID" id="91093620"/>
<keyword evidence="4" id="KW-1185">Reference proteome</keyword>
<dbReference type="EMBL" id="CP144100">
    <property type="protein sequence ID" value="WWC88046.1"/>
    <property type="molecule type" value="Genomic_DNA"/>
</dbReference>
<evidence type="ECO:0000313" key="4">
    <source>
        <dbReference type="Proteomes" id="UP001355207"/>
    </source>
</evidence>
<keyword evidence="2" id="KW-0812">Transmembrane</keyword>
<keyword evidence="2" id="KW-1133">Transmembrane helix</keyword>
<evidence type="ECO:0000313" key="3">
    <source>
        <dbReference type="EMBL" id="WWC88046.1"/>
    </source>
</evidence>
<dbReference type="PANTHER" id="PTHR11183">
    <property type="entry name" value="GLYCOGENIN SUBFAMILY MEMBER"/>
    <property type="match status" value="1"/>
</dbReference>
<evidence type="ECO:0000256" key="1">
    <source>
        <dbReference type="SAM" id="MobiDB-lite"/>
    </source>
</evidence>
<organism evidence="3 4">
    <name type="scientific">Kwoniella dendrophila CBS 6074</name>
    <dbReference type="NCBI Taxonomy" id="1295534"/>
    <lineage>
        <taxon>Eukaryota</taxon>
        <taxon>Fungi</taxon>
        <taxon>Dikarya</taxon>
        <taxon>Basidiomycota</taxon>
        <taxon>Agaricomycotina</taxon>
        <taxon>Tremellomycetes</taxon>
        <taxon>Tremellales</taxon>
        <taxon>Cryptococcaceae</taxon>
        <taxon>Kwoniella</taxon>
    </lineage>
</organism>
<dbReference type="SUPFAM" id="SSF53448">
    <property type="entry name" value="Nucleotide-diphospho-sugar transferases"/>
    <property type="match status" value="1"/>
</dbReference>
<proteinExistence type="predicted"/>
<name>A0AAX4JRL6_9TREE</name>
<dbReference type="Pfam" id="PF01501">
    <property type="entry name" value="Glyco_transf_8"/>
    <property type="match status" value="1"/>
</dbReference>
<dbReference type="GO" id="GO:0016757">
    <property type="term" value="F:glycosyltransferase activity"/>
    <property type="evidence" value="ECO:0007669"/>
    <property type="project" value="InterPro"/>
</dbReference>
<dbReference type="InterPro" id="IPR029044">
    <property type="entry name" value="Nucleotide-diphossugar_trans"/>
</dbReference>
<dbReference type="RefSeq" id="XP_066074809.1">
    <property type="nucleotide sequence ID" value="XM_066218712.1"/>
</dbReference>
<dbReference type="Gene3D" id="3.90.550.10">
    <property type="entry name" value="Spore Coat Polysaccharide Biosynthesis Protein SpsA, Chain A"/>
    <property type="match status" value="1"/>
</dbReference>
<gene>
    <name evidence="3" type="ORF">L201_002949</name>
</gene>
<protein>
    <submittedName>
        <fullName evidence="3">Uncharacterized protein</fullName>
    </submittedName>
</protein>
<accession>A0AAX4JRL6</accession>
<feature type="region of interest" description="Disordered" evidence="1">
    <location>
        <begin position="69"/>
        <end position="90"/>
    </location>
</feature>
<feature type="region of interest" description="Disordered" evidence="1">
    <location>
        <begin position="1"/>
        <end position="41"/>
    </location>
</feature>
<dbReference type="AlphaFoldDB" id="A0AAX4JRL6"/>
<dbReference type="InterPro" id="IPR002495">
    <property type="entry name" value="Glyco_trans_8"/>
</dbReference>
<dbReference type="InterPro" id="IPR050587">
    <property type="entry name" value="GNT1/Glycosyltrans_8"/>
</dbReference>
<sequence>MISETPLSSRSSRSSSSASTSSSSSPISSSSITNTPTMIPTNTSYKPLYISTTSSSNSSSPIFFEKDKLPSPVTMSPRSPGPFSFTSSTKNKPTKRKFKIVLLQILSLCILVYWMNDVRLRLTHMISTKDSVLGDLMEQSSSVMGLQDNLDTENQIAQLKNGIPQKKEAYVTFLSSISDINYLLSTRLLIYQVLHDPTTSDSTRQRDFVVITTPEIDSETDDLLKREGAKVEKVDLLKGFELSNDIQNDKNHHWKDQYTKLNIFNLVKYDKILYLDNDILLLNSLENIWQSKEVIQQGGFQIGGIGENNKKFITNTDLRLEPSKNEIRDYLNAGFMLIKPSTSLFQSLLKVKGYDNFYMEQALINHYFDWNGKQPWTPLNPKFVSHYPKASDVEEGYHALHAKMWKDPVDETVKQLWREAVTRMDDYWTSRRQE</sequence>
<dbReference type="Proteomes" id="UP001355207">
    <property type="component" value="Chromosome 3"/>
</dbReference>
<reference evidence="3 4" key="1">
    <citation type="submission" date="2024-01" db="EMBL/GenBank/DDBJ databases">
        <title>Comparative genomics of Cryptococcus and Kwoniella reveals pathogenesis evolution and contrasting modes of karyotype evolution via chromosome fusion or intercentromeric recombination.</title>
        <authorList>
            <person name="Coelho M.A."/>
            <person name="David-Palma M."/>
            <person name="Shea T."/>
            <person name="Bowers K."/>
            <person name="McGinley-Smith S."/>
            <person name="Mohammad A.W."/>
            <person name="Gnirke A."/>
            <person name="Yurkov A.M."/>
            <person name="Nowrousian M."/>
            <person name="Sun S."/>
            <person name="Cuomo C.A."/>
            <person name="Heitman J."/>
        </authorList>
    </citation>
    <scope>NUCLEOTIDE SEQUENCE [LARGE SCALE GENOMIC DNA]</scope>
    <source>
        <strain evidence="3 4">CBS 6074</strain>
    </source>
</reference>
<evidence type="ECO:0000256" key="2">
    <source>
        <dbReference type="SAM" id="Phobius"/>
    </source>
</evidence>
<keyword evidence="2" id="KW-0472">Membrane</keyword>
<feature type="transmembrane region" description="Helical" evidence="2">
    <location>
        <begin position="98"/>
        <end position="115"/>
    </location>
</feature>